<dbReference type="AlphaFoldDB" id="A0A9X2J6D0"/>
<dbReference type="InterPro" id="IPR036259">
    <property type="entry name" value="MFS_trans_sf"/>
</dbReference>
<organism evidence="8 9">
    <name type="scientific">Microbulbifer okhotskensis</name>
    <dbReference type="NCBI Taxonomy" id="2926617"/>
    <lineage>
        <taxon>Bacteria</taxon>
        <taxon>Pseudomonadati</taxon>
        <taxon>Pseudomonadota</taxon>
        <taxon>Gammaproteobacteria</taxon>
        <taxon>Cellvibrionales</taxon>
        <taxon>Microbulbiferaceae</taxon>
        <taxon>Microbulbifer</taxon>
    </lineage>
</organism>
<evidence type="ECO:0000256" key="2">
    <source>
        <dbReference type="ARBA" id="ARBA00022448"/>
    </source>
</evidence>
<keyword evidence="4" id="KW-0812">Transmembrane</keyword>
<dbReference type="GO" id="GO:0005886">
    <property type="term" value="C:plasma membrane"/>
    <property type="evidence" value="ECO:0007669"/>
    <property type="project" value="UniProtKB-SubCell"/>
</dbReference>
<name>A0A9X2J6D0_9GAMM</name>
<evidence type="ECO:0000256" key="6">
    <source>
        <dbReference type="ARBA" id="ARBA00023136"/>
    </source>
</evidence>
<evidence type="ECO:0000313" key="9">
    <source>
        <dbReference type="Proteomes" id="UP001139028"/>
    </source>
</evidence>
<evidence type="ECO:0000259" key="7">
    <source>
        <dbReference type="PROSITE" id="PS50850"/>
    </source>
</evidence>
<evidence type="ECO:0000256" key="4">
    <source>
        <dbReference type="ARBA" id="ARBA00022692"/>
    </source>
</evidence>
<keyword evidence="6" id="KW-0472">Membrane</keyword>
<dbReference type="PANTHER" id="PTHR23517">
    <property type="entry name" value="RESISTANCE PROTEIN MDTM, PUTATIVE-RELATED-RELATED"/>
    <property type="match status" value="1"/>
</dbReference>
<dbReference type="GO" id="GO:0022857">
    <property type="term" value="F:transmembrane transporter activity"/>
    <property type="evidence" value="ECO:0007669"/>
    <property type="project" value="InterPro"/>
</dbReference>
<proteinExistence type="predicted"/>
<dbReference type="RefSeq" id="WP_252471585.1">
    <property type="nucleotide sequence ID" value="NZ_JALBWM010000108.1"/>
</dbReference>
<feature type="domain" description="Major facilitator superfamily (MFS) profile" evidence="7">
    <location>
        <begin position="1"/>
        <end position="87"/>
    </location>
</feature>
<gene>
    <name evidence="8" type="ORF">MO867_17590</name>
</gene>
<dbReference type="SUPFAM" id="SSF103473">
    <property type="entry name" value="MFS general substrate transporter"/>
    <property type="match status" value="1"/>
</dbReference>
<dbReference type="PROSITE" id="PS50850">
    <property type="entry name" value="MFS"/>
    <property type="match status" value="1"/>
</dbReference>
<dbReference type="Proteomes" id="UP001139028">
    <property type="component" value="Unassembled WGS sequence"/>
</dbReference>
<reference evidence="8" key="1">
    <citation type="journal article" date="2022" name="Arch. Microbiol.">
        <title>Microbulbifer okhotskensis sp. nov., isolated from a deep bottom sediment of the Okhotsk Sea.</title>
        <authorList>
            <person name="Romanenko L."/>
            <person name="Kurilenko V."/>
            <person name="Otstavnykh N."/>
            <person name="Velansky P."/>
            <person name="Isaeva M."/>
            <person name="Mikhailov V."/>
        </authorList>
    </citation>
    <scope>NUCLEOTIDE SEQUENCE</scope>
    <source>
        <strain evidence="8">OS29</strain>
    </source>
</reference>
<comment type="subcellular location">
    <subcellularLocation>
        <location evidence="1">Cell membrane</location>
        <topology evidence="1">Multi-pass membrane protein</topology>
    </subcellularLocation>
</comment>
<dbReference type="InterPro" id="IPR050171">
    <property type="entry name" value="MFS_Transporters"/>
</dbReference>
<dbReference type="InterPro" id="IPR020846">
    <property type="entry name" value="MFS_dom"/>
</dbReference>
<dbReference type="PANTHER" id="PTHR23517:SF2">
    <property type="entry name" value="MULTIDRUG RESISTANCE PROTEIN MDTH"/>
    <property type="match status" value="1"/>
</dbReference>
<comment type="caution">
    <text evidence="8">The sequence shown here is derived from an EMBL/GenBank/DDBJ whole genome shotgun (WGS) entry which is preliminary data.</text>
</comment>
<dbReference type="Gene3D" id="1.20.1250.20">
    <property type="entry name" value="MFS general substrate transporter like domains"/>
    <property type="match status" value="1"/>
</dbReference>
<evidence type="ECO:0000313" key="8">
    <source>
        <dbReference type="EMBL" id="MCO1336148.1"/>
    </source>
</evidence>
<dbReference type="EMBL" id="JALBWM010000108">
    <property type="protein sequence ID" value="MCO1336148.1"/>
    <property type="molecule type" value="Genomic_DNA"/>
</dbReference>
<evidence type="ECO:0000256" key="3">
    <source>
        <dbReference type="ARBA" id="ARBA00022475"/>
    </source>
</evidence>
<sequence length="87" mass="9083">MLILGCVVSVFSFALLAVTQILPGFIIAMTLCAIGRAIWEPPASALIGDLIDDQAQRELALQLRYFLINAGAALAPIVGGVITESGV</sequence>
<evidence type="ECO:0000256" key="1">
    <source>
        <dbReference type="ARBA" id="ARBA00004651"/>
    </source>
</evidence>
<keyword evidence="9" id="KW-1185">Reference proteome</keyword>
<accession>A0A9X2J6D0</accession>
<keyword evidence="3" id="KW-1003">Cell membrane</keyword>
<protein>
    <recommendedName>
        <fullName evidence="7">Major facilitator superfamily (MFS) profile domain-containing protein</fullName>
    </recommendedName>
</protein>
<keyword evidence="2" id="KW-0813">Transport</keyword>
<keyword evidence="5" id="KW-1133">Transmembrane helix</keyword>
<evidence type="ECO:0000256" key="5">
    <source>
        <dbReference type="ARBA" id="ARBA00022989"/>
    </source>
</evidence>